<evidence type="ECO:0000313" key="2">
    <source>
        <dbReference type="Proteomes" id="UP001066276"/>
    </source>
</evidence>
<accession>A0AAV7SY43</accession>
<dbReference type="EMBL" id="JANPWB010000007">
    <property type="protein sequence ID" value="KAJ1168921.1"/>
    <property type="molecule type" value="Genomic_DNA"/>
</dbReference>
<proteinExistence type="predicted"/>
<name>A0AAV7SY43_PLEWA</name>
<feature type="non-terminal residue" evidence="1">
    <location>
        <position position="1"/>
    </location>
</feature>
<gene>
    <name evidence="1" type="ORF">NDU88_000833</name>
</gene>
<reference evidence="1" key="1">
    <citation type="journal article" date="2022" name="bioRxiv">
        <title>Sequencing and chromosome-scale assembly of the giantPleurodeles waltlgenome.</title>
        <authorList>
            <person name="Brown T."/>
            <person name="Elewa A."/>
            <person name="Iarovenko S."/>
            <person name="Subramanian E."/>
            <person name="Araus A.J."/>
            <person name="Petzold A."/>
            <person name="Susuki M."/>
            <person name="Suzuki K.-i.T."/>
            <person name="Hayashi T."/>
            <person name="Toyoda A."/>
            <person name="Oliveira C."/>
            <person name="Osipova E."/>
            <person name="Leigh N.D."/>
            <person name="Simon A."/>
            <person name="Yun M.H."/>
        </authorList>
    </citation>
    <scope>NUCLEOTIDE SEQUENCE</scope>
    <source>
        <strain evidence="1">20211129_DDA</strain>
        <tissue evidence="1">Liver</tissue>
    </source>
</reference>
<evidence type="ECO:0000313" key="1">
    <source>
        <dbReference type="EMBL" id="KAJ1168921.1"/>
    </source>
</evidence>
<dbReference type="Proteomes" id="UP001066276">
    <property type="component" value="Chromosome 4_1"/>
</dbReference>
<keyword evidence="2" id="KW-1185">Reference proteome</keyword>
<protein>
    <submittedName>
        <fullName evidence="1">Uncharacterized protein</fullName>
    </submittedName>
</protein>
<dbReference type="AlphaFoldDB" id="A0AAV7SY43"/>
<sequence>VMCAPWVSGHEIGNDVGGIAYQLYVHRMMVFTVAIHILGGRWWTDCYMCPINGT</sequence>
<organism evidence="1 2">
    <name type="scientific">Pleurodeles waltl</name>
    <name type="common">Iberian ribbed newt</name>
    <dbReference type="NCBI Taxonomy" id="8319"/>
    <lineage>
        <taxon>Eukaryota</taxon>
        <taxon>Metazoa</taxon>
        <taxon>Chordata</taxon>
        <taxon>Craniata</taxon>
        <taxon>Vertebrata</taxon>
        <taxon>Euteleostomi</taxon>
        <taxon>Amphibia</taxon>
        <taxon>Batrachia</taxon>
        <taxon>Caudata</taxon>
        <taxon>Salamandroidea</taxon>
        <taxon>Salamandridae</taxon>
        <taxon>Pleurodelinae</taxon>
        <taxon>Pleurodeles</taxon>
    </lineage>
</organism>
<comment type="caution">
    <text evidence="1">The sequence shown here is derived from an EMBL/GenBank/DDBJ whole genome shotgun (WGS) entry which is preliminary data.</text>
</comment>